<comment type="caution">
    <text evidence="1">The sequence shown here is derived from an EMBL/GenBank/DDBJ whole genome shotgun (WGS) entry which is preliminary data.</text>
</comment>
<keyword evidence="2" id="KW-1185">Reference proteome</keyword>
<name>A0ABX9C360_9BURK</name>
<evidence type="ECO:0000313" key="1">
    <source>
        <dbReference type="EMBL" id="RAM64940.1"/>
    </source>
</evidence>
<gene>
    <name evidence="1" type="ORF">RB24_09885</name>
</gene>
<accession>A0ABX9C360</accession>
<sequence length="322" mass="37284">MSSKDSCVEVQCNCDTMWSLVQQQCTKRLCKLHGRNEGRLLAKFNVRARRIAATYARFYLEMEQGQKEEFKGRFYWMALGAFASKTVACSLELLRVQLLPPVVDGLGKGNFWLFQDIAGWHWYYTQFNPSVSPCFEKRDSSAYVSTVKAQMEHFPWHKEALNKINNMRISPHIRKAFESVRQFESTENAKKKLTIQMDNLLAIADHEQRIILQPLIYADPCFSGWVKTQRSVWVSWASPELSLAFTSACDTKEAHHKSIAPKETELEDEGSRMAWITKAAKTFHLLMQREADFMEEQLQAIATWSTMEDPEPPLFMPPKLQR</sequence>
<dbReference type="InterPro" id="IPR019658">
    <property type="entry name" value="DUF2515"/>
</dbReference>
<protein>
    <submittedName>
        <fullName evidence="1">Uncharacterized protein</fullName>
    </submittedName>
</protein>
<reference evidence="1 2" key="1">
    <citation type="submission" date="2014-12" db="EMBL/GenBank/DDBJ databases">
        <title>Complete genome sequence of Herbaspirillum rubrisubalbicans Os38.</title>
        <authorList>
            <person name="Chen M."/>
            <person name="An Q."/>
        </authorList>
    </citation>
    <scope>NUCLEOTIDE SEQUENCE [LARGE SCALE GENOMIC DNA]</scope>
    <source>
        <strain evidence="1 2">Os38</strain>
    </source>
</reference>
<organism evidence="1 2">
    <name type="scientific">Herbaspirillum rubrisubalbicans</name>
    <dbReference type="NCBI Taxonomy" id="80842"/>
    <lineage>
        <taxon>Bacteria</taxon>
        <taxon>Pseudomonadati</taxon>
        <taxon>Pseudomonadota</taxon>
        <taxon>Betaproteobacteria</taxon>
        <taxon>Burkholderiales</taxon>
        <taxon>Oxalobacteraceae</taxon>
        <taxon>Herbaspirillum</taxon>
    </lineage>
</organism>
<dbReference type="EMBL" id="JUGD01000011">
    <property type="protein sequence ID" value="RAM64940.1"/>
    <property type="molecule type" value="Genomic_DNA"/>
</dbReference>
<dbReference type="Pfam" id="PF10720">
    <property type="entry name" value="DUF2515"/>
    <property type="match status" value="1"/>
</dbReference>
<proteinExistence type="predicted"/>
<dbReference type="Proteomes" id="UP000248631">
    <property type="component" value="Unassembled WGS sequence"/>
</dbReference>
<evidence type="ECO:0000313" key="2">
    <source>
        <dbReference type="Proteomes" id="UP000248631"/>
    </source>
</evidence>